<dbReference type="EMBL" id="JAAGWZ010000001">
    <property type="protein sequence ID" value="NEM90108.1"/>
    <property type="molecule type" value="Genomic_DNA"/>
</dbReference>
<evidence type="ECO:0000259" key="1">
    <source>
        <dbReference type="PROSITE" id="PS51729"/>
    </source>
</evidence>
<keyword evidence="3" id="KW-1185">Reference proteome</keyword>
<name>A0A7C9PLK5_9MICO</name>
<evidence type="ECO:0000313" key="2">
    <source>
        <dbReference type="EMBL" id="NEM90108.1"/>
    </source>
</evidence>
<dbReference type="GO" id="GO:0016740">
    <property type="term" value="F:transferase activity"/>
    <property type="evidence" value="ECO:0007669"/>
    <property type="project" value="UniProtKB-KW"/>
</dbReference>
<sequence>MSREFSHDRDAQRYVLRIDGELTAVADYRINGRSISFTHTFTNPARRGKGFAAEVVGFAMNDVEATTTLRVVPMCWYVAKWFDAHPERSALLTRG</sequence>
<dbReference type="Proteomes" id="UP000479756">
    <property type="component" value="Unassembled WGS sequence"/>
</dbReference>
<keyword evidence="2" id="KW-0808">Transferase</keyword>
<dbReference type="RefSeq" id="WP_163471784.1">
    <property type="nucleotide sequence ID" value="NZ_JAAGWZ010000001.1"/>
</dbReference>
<proteinExistence type="predicted"/>
<dbReference type="Pfam" id="PF14542">
    <property type="entry name" value="Acetyltransf_CG"/>
    <property type="match status" value="1"/>
</dbReference>
<dbReference type="InterPro" id="IPR031165">
    <property type="entry name" value="GNAT_YJDJ"/>
</dbReference>
<organism evidence="2 3">
    <name type="scientific">Galbitalea soli</name>
    <dbReference type="NCBI Taxonomy" id="1268042"/>
    <lineage>
        <taxon>Bacteria</taxon>
        <taxon>Bacillati</taxon>
        <taxon>Actinomycetota</taxon>
        <taxon>Actinomycetes</taxon>
        <taxon>Micrococcales</taxon>
        <taxon>Microbacteriaceae</taxon>
        <taxon>Galbitalea</taxon>
    </lineage>
</organism>
<reference evidence="2 3" key="1">
    <citation type="journal article" date="2014" name="Int. J. Syst. Evol. Microbiol.">
        <title>Description of Galbitalea soli gen. nov., sp. nov., and Frondihabitans sucicola sp. nov.</title>
        <authorList>
            <person name="Kim S.J."/>
            <person name="Lim J.M."/>
            <person name="Ahn J.H."/>
            <person name="Weon H.Y."/>
            <person name="Hamada M."/>
            <person name="Suzuki K."/>
            <person name="Ahn T.Y."/>
            <person name="Kwon S.W."/>
        </authorList>
    </citation>
    <scope>NUCLEOTIDE SEQUENCE [LARGE SCALE GENOMIC DNA]</scope>
    <source>
        <strain evidence="2 3">NBRC 108727</strain>
    </source>
</reference>
<comment type="caution">
    <text evidence="2">The sequence shown here is derived from an EMBL/GenBank/DDBJ whole genome shotgun (WGS) entry which is preliminary data.</text>
</comment>
<gene>
    <name evidence="2" type="ORF">G3T37_01905</name>
</gene>
<dbReference type="PANTHER" id="PTHR31435">
    <property type="entry name" value="PROTEIN NATD1"/>
    <property type="match status" value="1"/>
</dbReference>
<dbReference type="SUPFAM" id="SSF55729">
    <property type="entry name" value="Acyl-CoA N-acyltransferases (Nat)"/>
    <property type="match status" value="1"/>
</dbReference>
<dbReference type="Gene3D" id="3.40.630.30">
    <property type="match status" value="1"/>
</dbReference>
<dbReference type="AlphaFoldDB" id="A0A7C9PLK5"/>
<protein>
    <submittedName>
        <fullName evidence="2">N-acetyltransferase</fullName>
    </submittedName>
</protein>
<evidence type="ECO:0000313" key="3">
    <source>
        <dbReference type="Proteomes" id="UP000479756"/>
    </source>
</evidence>
<accession>A0A7C9PLK5</accession>
<dbReference type="PROSITE" id="PS51729">
    <property type="entry name" value="GNAT_YJDJ"/>
    <property type="match status" value="1"/>
</dbReference>
<dbReference type="InterPro" id="IPR016181">
    <property type="entry name" value="Acyl_CoA_acyltransferase"/>
</dbReference>
<dbReference type="PANTHER" id="PTHR31435:SF9">
    <property type="entry name" value="PROTEIN NATD1"/>
    <property type="match status" value="1"/>
</dbReference>
<feature type="domain" description="N-acetyltransferase" evidence="1">
    <location>
        <begin position="6"/>
        <end position="93"/>
    </location>
</feature>
<dbReference type="InterPro" id="IPR045057">
    <property type="entry name" value="Gcn5-rel_NAT"/>
</dbReference>